<sequence>MTSTSYTNILTNWFRIHISLPRKTNMTTSVHRTGYAAAYPEIKRYHRQQYNLFSCIPLCYKSKKKNKTYLLNNNESKLNRKYSSIKGCASFARVDTYQEGDVEEDC</sequence>
<protein>
    <submittedName>
        <fullName evidence="1">Uncharacterized protein</fullName>
    </submittedName>
</protein>
<proteinExistence type="predicted"/>
<reference evidence="1" key="1">
    <citation type="submission" date="2021-02" db="EMBL/GenBank/DDBJ databases">
        <authorList>
            <person name="Nowell W R."/>
        </authorList>
    </citation>
    <scope>NUCLEOTIDE SEQUENCE</scope>
</reference>
<keyword evidence="4" id="KW-1185">Reference proteome</keyword>
<dbReference type="AlphaFoldDB" id="A0A814DI77"/>
<dbReference type="EMBL" id="CAJNOL010000532">
    <property type="protein sequence ID" value="CAF1105273.1"/>
    <property type="molecule type" value="Genomic_DNA"/>
</dbReference>
<comment type="caution">
    <text evidence="1">The sequence shown here is derived from an EMBL/GenBank/DDBJ whole genome shotgun (WGS) entry which is preliminary data.</text>
</comment>
<organism evidence="1 3">
    <name type="scientific">Rotaria sordida</name>
    <dbReference type="NCBI Taxonomy" id="392033"/>
    <lineage>
        <taxon>Eukaryota</taxon>
        <taxon>Metazoa</taxon>
        <taxon>Spiralia</taxon>
        <taxon>Gnathifera</taxon>
        <taxon>Rotifera</taxon>
        <taxon>Eurotatoria</taxon>
        <taxon>Bdelloidea</taxon>
        <taxon>Philodinida</taxon>
        <taxon>Philodinidae</taxon>
        <taxon>Rotaria</taxon>
    </lineage>
</organism>
<accession>A0A814DI77</accession>
<dbReference type="Proteomes" id="UP000663870">
    <property type="component" value="Unassembled WGS sequence"/>
</dbReference>
<name>A0A814DI77_9BILA</name>
<dbReference type="EMBL" id="CAJNOH010000233">
    <property type="protein sequence ID" value="CAF0958736.1"/>
    <property type="molecule type" value="Genomic_DNA"/>
</dbReference>
<gene>
    <name evidence="2" type="ORF">JXQ802_LOCUS19417</name>
    <name evidence="1" type="ORF">PYM288_LOCUS12507</name>
</gene>
<evidence type="ECO:0000313" key="1">
    <source>
        <dbReference type="EMBL" id="CAF0958736.1"/>
    </source>
</evidence>
<evidence type="ECO:0000313" key="4">
    <source>
        <dbReference type="Proteomes" id="UP000663870"/>
    </source>
</evidence>
<dbReference type="Proteomes" id="UP000663854">
    <property type="component" value="Unassembled WGS sequence"/>
</dbReference>
<evidence type="ECO:0000313" key="2">
    <source>
        <dbReference type="EMBL" id="CAF1105273.1"/>
    </source>
</evidence>
<evidence type="ECO:0000313" key="3">
    <source>
        <dbReference type="Proteomes" id="UP000663854"/>
    </source>
</evidence>